<evidence type="ECO:0000313" key="3">
    <source>
        <dbReference type="EMBL" id="MFC5068662.1"/>
    </source>
</evidence>
<dbReference type="InterPro" id="IPR004682">
    <property type="entry name" value="TRAP_DctP"/>
</dbReference>
<dbReference type="RefSeq" id="WP_114956138.1">
    <property type="nucleotide sequence ID" value="NZ_JBHSJF010000006.1"/>
</dbReference>
<proteinExistence type="predicted"/>
<sequence length="328" mass="35489">MTISMKALLSAIVLSTCMLAGEASADALKLRVSSSSPPNSLDSVIAEKFNENLKTKLGDGLVLEYFHSGTLGDETVHAQQVRTGQIDVYPFGSDIVQMDKSFSVFDLPFLFKDRTVVAKVLDGDVGEKLRVSLREKAGLELLAFGEIGFRQMTNNVRPIKTPADFKGMKIRVPGSPTRVLMFKTFGASPVNMSFSEVYVALQSGTVDGQENPLVDIVGQSFNEVQKYLSISNHVYTPVTLTMNKAKFDSLTPEQKAAVKAAAHEAAVAVREIGTQKDQELIKQLRDGGKIQIAEIEVDSFKKAAAPLYDAVGKIAGADLVKATLEAVK</sequence>
<dbReference type="Proteomes" id="UP001595796">
    <property type="component" value="Unassembled WGS sequence"/>
</dbReference>
<protein>
    <submittedName>
        <fullName evidence="3">TRAP transporter substrate-binding protein</fullName>
    </submittedName>
</protein>
<dbReference type="SUPFAM" id="SSF53850">
    <property type="entry name" value="Periplasmic binding protein-like II"/>
    <property type="match status" value="1"/>
</dbReference>
<dbReference type="NCBIfam" id="NF037995">
    <property type="entry name" value="TRAP_S1"/>
    <property type="match status" value="1"/>
</dbReference>
<dbReference type="InterPro" id="IPR018389">
    <property type="entry name" value="DctP_fam"/>
</dbReference>
<reference evidence="4" key="1">
    <citation type="journal article" date="2019" name="Int. J. Syst. Evol. Microbiol.">
        <title>The Global Catalogue of Microorganisms (GCM) 10K type strain sequencing project: providing services to taxonomists for standard genome sequencing and annotation.</title>
        <authorList>
            <consortium name="The Broad Institute Genomics Platform"/>
            <consortium name="The Broad Institute Genome Sequencing Center for Infectious Disease"/>
            <person name="Wu L."/>
            <person name="Ma J."/>
        </authorList>
    </citation>
    <scope>NUCLEOTIDE SEQUENCE [LARGE SCALE GENOMIC DNA]</scope>
    <source>
        <strain evidence="4">CGMCC 1.16444</strain>
    </source>
</reference>
<evidence type="ECO:0000256" key="1">
    <source>
        <dbReference type="ARBA" id="ARBA00022729"/>
    </source>
</evidence>
<dbReference type="Pfam" id="PF03480">
    <property type="entry name" value="DctP"/>
    <property type="match status" value="1"/>
</dbReference>
<feature type="signal peptide" evidence="2">
    <location>
        <begin position="1"/>
        <end position="25"/>
    </location>
</feature>
<accession>A0ABV9Z297</accession>
<name>A0ABV9Z297_9HYPH</name>
<dbReference type="PANTHER" id="PTHR33376">
    <property type="match status" value="1"/>
</dbReference>
<dbReference type="NCBIfam" id="TIGR00787">
    <property type="entry name" value="dctP"/>
    <property type="match status" value="1"/>
</dbReference>
<comment type="caution">
    <text evidence="3">The sequence shown here is derived from an EMBL/GenBank/DDBJ whole genome shotgun (WGS) entry which is preliminary data.</text>
</comment>
<feature type="chain" id="PRO_5046006571" evidence="2">
    <location>
        <begin position="26"/>
        <end position="328"/>
    </location>
</feature>
<dbReference type="CDD" id="cd13603">
    <property type="entry name" value="PBP2_TRAP_Siap_TeaA_like"/>
    <property type="match status" value="1"/>
</dbReference>
<dbReference type="Gene3D" id="3.40.190.170">
    <property type="entry name" value="Bacterial extracellular solute-binding protein, family 7"/>
    <property type="match status" value="1"/>
</dbReference>
<evidence type="ECO:0000256" key="2">
    <source>
        <dbReference type="SAM" id="SignalP"/>
    </source>
</evidence>
<keyword evidence="4" id="KW-1185">Reference proteome</keyword>
<keyword evidence="1 2" id="KW-0732">Signal</keyword>
<evidence type="ECO:0000313" key="4">
    <source>
        <dbReference type="Proteomes" id="UP001595796"/>
    </source>
</evidence>
<dbReference type="PIRSF" id="PIRSF006470">
    <property type="entry name" value="DctB"/>
    <property type="match status" value="1"/>
</dbReference>
<dbReference type="PANTHER" id="PTHR33376:SF18">
    <property type="entry name" value="2,3-DIKETO-L-GULONATE-BINDING PERIPLASMIC PROTEIN YIAO"/>
    <property type="match status" value="1"/>
</dbReference>
<organism evidence="3 4">
    <name type="scientific">Flaviflagellibacter deserti</name>
    <dbReference type="NCBI Taxonomy" id="2267266"/>
    <lineage>
        <taxon>Bacteria</taxon>
        <taxon>Pseudomonadati</taxon>
        <taxon>Pseudomonadota</taxon>
        <taxon>Alphaproteobacteria</taxon>
        <taxon>Hyphomicrobiales</taxon>
        <taxon>Flaviflagellibacter</taxon>
    </lineage>
</organism>
<gene>
    <name evidence="3" type="ORF">ACFPFW_11640</name>
</gene>
<dbReference type="EMBL" id="JBHSJF010000006">
    <property type="protein sequence ID" value="MFC5068662.1"/>
    <property type="molecule type" value="Genomic_DNA"/>
</dbReference>
<dbReference type="InterPro" id="IPR038404">
    <property type="entry name" value="TRAP_DctP_sf"/>
</dbReference>